<evidence type="ECO:0000313" key="2">
    <source>
        <dbReference type="Proteomes" id="UP001323798"/>
    </source>
</evidence>
<evidence type="ECO:0008006" key="3">
    <source>
        <dbReference type="Google" id="ProtNLM"/>
    </source>
</evidence>
<name>A0ABZ0SKR9_9MICO</name>
<accession>A0ABZ0SKR9</accession>
<keyword evidence="2" id="KW-1185">Reference proteome</keyword>
<evidence type="ECO:0000313" key="1">
    <source>
        <dbReference type="EMBL" id="WPR89708.1"/>
    </source>
</evidence>
<gene>
    <name evidence="1" type="ORF">SM116_00010</name>
</gene>
<reference evidence="1 2" key="1">
    <citation type="submission" date="2023-11" db="EMBL/GenBank/DDBJ databases">
        <title>Genome sequence of Microbacterium rhizosphaerae KACC 19337.</title>
        <authorList>
            <person name="Choi H."/>
            <person name="Kim S."/>
            <person name="Kim Y."/>
            <person name="Kwon S.-W."/>
            <person name="Heo J."/>
        </authorList>
    </citation>
    <scope>NUCLEOTIDE SEQUENCE [LARGE SCALE GENOMIC DNA]</scope>
    <source>
        <strain evidence="1 2">KACC 19337</strain>
    </source>
</reference>
<organism evidence="1 2">
    <name type="scientific">Microbacterium rhizosphaerae</name>
    <dbReference type="NCBI Taxonomy" id="1678237"/>
    <lineage>
        <taxon>Bacteria</taxon>
        <taxon>Bacillati</taxon>
        <taxon>Actinomycetota</taxon>
        <taxon>Actinomycetes</taxon>
        <taxon>Micrococcales</taxon>
        <taxon>Microbacteriaceae</taxon>
        <taxon>Microbacterium</taxon>
    </lineage>
</organism>
<dbReference type="Proteomes" id="UP001323798">
    <property type="component" value="Chromosome"/>
</dbReference>
<protein>
    <recommendedName>
        <fullName evidence="3">AbiV family abortive infection protein</fullName>
    </recommendedName>
</protein>
<dbReference type="EMBL" id="CP139368">
    <property type="protein sequence ID" value="WPR89708.1"/>
    <property type="molecule type" value="Genomic_DNA"/>
</dbReference>
<proteinExistence type="predicted"/>
<dbReference type="RefSeq" id="WP_320942422.1">
    <property type="nucleotide sequence ID" value="NZ_BAABEU010000003.1"/>
</dbReference>
<sequence length="278" mass="31270">MTPSMGTARPQRAIERALIQEAHLTQALACAGMTAIRKANYGHPGRMYEAFFGLSQAIERLGKLIIVAERYAVMGSYPAADEIKNQYGHNLKRILRDAESVATDRHIELVDAPSLNPGSKAVVAFLTKFANADRYFNIGRLAHGDSLTIDDPVSRWPQLVRAHAPAPRVNAARDARIARQIDMSRALDQHVPAAIINGVSLSGENLHSFESLTAQSHEDERLSVEGMLLALRPLRFLSKTIGSFDQARYPLPMFSDFFWEWKLPDSQLRRRRQFPRRR</sequence>